<evidence type="ECO:0000313" key="9">
    <source>
        <dbReference type="EMBL" id="AGT10505.1"/>
    </source>
</evidence>
<dbReference type="InterPro" id="IPR006680">
    <property type="entry name" value="Amidohydro-rel"/>
</dbReference>
<dbReference type="InterPro" id="IPR032466">
    <property type="entry name" value="Metal_Hydrolase"/>
</dbReference>
<feature type="active site" description="Proton donor/acceptor" evidence="5">
    <location>
        <position position="266"/>
    </location>
</feature>
<protein>
    <submittedName>
        <fullName evidence="9">N-acetylglucosamine-6-phosphate deacetylase</fullName>
        <ecNumber evidence="9">3.5.1.25</ecNumber>
    </submittedName>
</protein>
<organism evidence="9 10">
    <name type="scientific">Paracoccus aminophilus JCM 7686</name>
    <dbReference type="NCBI Taxonomy" id="1367847"/>
    <lineage>
        <taxon>Bacteria</taxon>
        <taxon>Pseudomonadati</taxon>
        <taxon>Pseudomonadota</taxon>
        <taxon>Alphaproteobacteria</taxon>
        <taxon>Rhodobacterales</taxon>
        <taxon>Paracoccaceae</taxon>
        <taxon>Paracoccus</taxon>
    </lineage>
</organism>
<evidence type="ECO:0000256" key="2">
    <source>
        <dbReference type="ARBA" id="ARBA00022723"/>
    </source>
</evidence>
<dbReference type="OrthoDB" id="9776488at2"/>
<dbReference type="Gene3D" id="3.20.20.140">
    <property type="entry name" value="Metal-dependent hydrolases"/>
    <property type="match status" value="1"/>
</dbReference>
<keyword evidence="10" id="KW-1185">Reference proteome</keyword>
<keyword evidence="3 4" id="KW-0378">Hydrolase</keyword>
<feature type="binding site" evidence="6">
    <location>
        <position position="242"/>
    </location>
    <ligand>
        <name>substrate</name>
    </ligand>
</feature>
<comment type="similarity">
    <text evidence="1 4">Belongs to the metallo-dependent hydrolases superfamily. NagA family.</text>
</comment>
<dbReference type="PIRSF" id="PIRSF038994">
    <property type="entry name" value="NagA"/>
    <property type="match status" value="1"/>
</dbReference>
<dbReference type="Proteomes" id="UP000015480">
    <property type="component" value="Chromosome"/>
</dbReference>
<name>S5Y453_PARAH</name>
<feature type="domain" description="Amidohydrolase-related" evidence="8">
    <location>
        <begin position="46"/>
        <end position="338"/>
    </location>
</feature>
<comment type="cofactor">
    <cofactor evidence="7">
        <name>a divalent metal cation</name>
        <dbReference type="ChEBI" id="CHEBI:60240"/>
    </cofactor>
    <text evidence="7">Binds 1 divalent metal cation per subunit.</text>
</comment>
<gene>
    <name evidence="9" type="ORF">JCM7686_3470</name>
</gene>
<dbReference type="GO" id="GO:0008448">
    <property type="term" value="F:N-acetylglucosamine-6-phosphate deacetylase activity"/>
    <property type="evidence" value="ECO:0007669"/>
    <property type="project" value="UniProtKB-EC"/>
</dbReference>
<dbReference type="PATRIC" id="fig|1367847.3.peg.3503"/>
<evidence type="ECO:0000259" key="8">
    <source>
        <dbReference type="Pfam" id="PF01979"/>
    </source>
</evidence>
<feature type="binding site" evidence="7">
    <location>
        <position position="208"/>
    </location>
    <ligand>
        <name>Zn(2+)</name>
        <dbReference type="ChEBI" id="CHEBI:29105"/>
    </ligand>
</feature>
<evidence type="ECO:0000256" key="5">
    <source>
        <dbReference type="PIRSR" id="PIRSR038994-1"/>
    </source>
</evidence>
<keyword evidence="2 7" id="KW-0479">Metal-binding</keyword>
<evidence type="ECO:0000256" key="6">
    <source>
        <dbReference type="PIRSR" id="PIRSR038994-2"/>
    </source>
</evidence>
<dbReference type="STRING" id="1367847.JCM7686_3470"/>
<feature type="binding site" evidence="6">
    <location>
        <begin position="299"/>
        <end position="301"/>
    </location>
    <ligand>
        <name>substrate</name>
    </ligand>
</feature>
<dbReference type="SUPFAM" id="SSF51556">
    <property type="entry name" value="Metallo-dependent hydrolases"/>
    <property type="match status" value="1"/>
</dbReference>
<proteinExistence type="inferred from homology"/>
<dbReference type="GO" id="GO:0046872">
    <property type="term" value="F:metal ion binding"/>
    <property type="evidence" value="ECO:0007669"/>
    <property type="project" value="UniProtKB-KW"/>
</dbReference>
<dbReference type="InterPro" id="IPR003764">
    <property type="entry name" value="GlcNAc_6-P_deAcase"/>
</dbReference>
<reference evidence="9 10" key="1">
    <citation type="journal article" date="2014" name="BMC Genomics">
        <title>Architecture and functions of a multipartite genome of the methylotrophic bacterium Paracoccus aminophilus JCM 7686, containing primary and secondary chromids.</title>
        <authorList>
            <person name="Dziewit L."/>
            <person name="Czarnecki J."/>
            <person name="Wibberg D."/>
            <person name="Radlinska M."/>
            <person name="Mrozek P."/>
            <person name="Szymczak M."/>
            <person name="Schluter A."/>
            <person name="Puhler A."/>
            <person name="Bartosik D."/>
        </authorList>
    </citation>
    <scope>NUCLEOTIDE SEQUENCE [LARGE SCALE GENOMIC DNA]</scope>
    <source>
        <strain evidence="9">JCM 7686</strain>
    </source>
</reference>
<dbReference type="PANTHER" id="PTHR11113">
    <property type="entry name" value="N-ACETYLGLUCOSAMINE-6-PHOSPHATE DEACETYLASE"/>
    <property type="match status" value="1"/>
</dbReference>
<sequence length="365" mass="38192">MLISSDLTYIEGALLPGFALETDGETVTALRPLRPGETGNRHVRLLAPGLTDLQVNGGGGVLVNSSPTPEGLRAIRAAHLGLGTAALLPTVITDAPEVLEAAADAVIATKGEPGLLGLHIEGPHIAPARKGTHDAAHIRPLDQRSMAVLKHLRAAEIPVLLTLAPEVNDPALMREAAALGVVLSAGHSMATAEEARTGIKNGVTMFTHLFNAMPQMQSRAPGMIAAAILSDCFVGLIADGIHVDWDALRVALAARPRADRSFLVSDAMPTVGGPDHFNLYGQDIHVDAKGRLVNAEGNLAGAHVSLLDCVLRLHRNTGLPLAYALAMATDIPRRAMRLPPLRLAEGLPLSDVLALNGTDFAKVAL</sequence>
<dbReference type="GO" id="GO:0006046">
    <property type="term" value="P:N-acetylglucosamine catabolic process"/>
    <property type="evidence" value="ECO:0007669"/>
    <property type="project" value="TreeGrafter"/>
</dbReference>
<dbReference type="EMBL" id="CP006650">
    <property type="protein sequence ID" value="AGT10505.1"/>
    <property type="molecule type" value="Genomic_DNA"/>
</dbReference>
<evidence type="ECO:0000256" key="4">
    <source>
        <dbReference type="PIRNR" id="PIRNR038994"/>
    </source>
</evidence>
<feature type="binding site" evidence="6">
    <location>
        <position position="132"/>
    </location>
    <ligand>
        <name>substrate</name>
    </ligand>
</feature>
<evidence type="ECO:0000256" key="3">
    <source>
        <dbReference type="ARBA" id="ARBA00022801"/>
    </source>
</evidence>
<dbReference type="eggNOG" id="COG1820">
    <property type="taxonomic scope" value="Bacteria"/>
</dbReference>
<dbReference type="RefSeq" id="WP_020952141.1">
    <property type="nucleotide sequence ID" value="NC_022041.1"/>
</dbReference>
<feature type="binding site" evidence="6">
    <location>
        <position position="219"/>
    </location>
    <ligand>
        <name>substrate</name>
    </ligand>
</feature>
<dbReference type="KEGG" id="pami:JCM7686_3470"/>
<feature type="binding site" evidence="7">
    <location>
        <position position="121"/>
    </location>
    <ligand>
        <name>Zn(2+)</name>
        <dbReference type="ChEBI" id="CHEBI:29105"/>
    </ligand>
</feature>
<feature type="binding site" evidence="7">
    <location>
        <position position="187"/>
    </location>
    <ligand>
        <name>Zn(2+)</name>
        <dbReference type="ChEBI" id="CHEBI:29105"/>
    </ligand>
</feature>
<dbReference type="HOGENOM" id="CLU_032482_2_2_5"/>
<evidence type="ECO:0000256" key="7">
    <source>
        <dbReference type="PIRSR" id="PIRSR038994-3"/>
    </source>
</evidence>
<evidence type="ECO:0000313" key="10">
    <source>
        <dbReference type="Proteomes" id="UP000015480"/>
    </source>
</evidence>
<evidence type="ECO:0000256" key="1">
    <source>
        <dbReference type="ARBA" id="ARBA00010716"/>
    </source>
</evidence>
<dbReference type="EC" id="3.5.1.25" evidence="9"/>
<dbReference type="Pfam" id="PF01979">
    <property type="entry name" value="Amidohydro_1"/>
    <property type="match status" value="1"/>
</dbReference>
<dbReference type="AlphaFoldDB" id="S5Y453"/>
<keyword evidence="4" id="KW-0119">Carbohydrate metabolism</keyword>
<feature type="binding site" evidence="6">
    <location>
        <begin position="211"/>
        <end position="212"/>
    </location>
    <ligand>
        <name>substrate</name>
    </ligand>
</feature>
<dbReference type="PANTHER" id="PTHR11113:SF14">
    <property type="entry name" value="N-ACETYLGLUCOSAMINE-6-PHOSPHATE DEACETYLASE"/>
    <property type="match status" value="1"/>
</dbReference>
<accession>S5Y453</accession>